<dbReference type="Proteomes" id="UP000199245">
    <property type="component" value="Unassembled WGS sequence"/>
</dbReference>
<organism evidence="1 2">
    <name type="scientific">Bradyrhizobium brasilense</name>
    <dbReference type="NCBI Taxonomy" id="1419277"/>
    <lineage>
        <taxon>Bacteria</taxon>
        <taxon>Pseudomonadati</taxon>
        <taxon>Pseudomonadota</taxon>
        <taxon>Alphaproteobacteria</taxon>
        <taxon>Hyphomicrobiales</taxon>
        <taxon>Nitrobacteraceae</taxon>
        <taxon>Bradyrhizobium</taxon>
    </lineage>
</organism>
<gene>
    <name evidence="1" type="ORF">SAMN05216337_10947</name>
</gene>
<proteinExistence type="predicted"/>
<accession>A0A1G7QD38</accession>
<dbReference type="AlphaFoldDB" id="A0A1G7QD38"/>
<dbReference type="EMBL" id="FMZW01000094">
    <property type="protein sequence ID" value="SDF95829.1"/>
    <property type="molecule type" value="Genomic_DNA"/>
</dbReference>
<protein>
    <submittedName>
        <fullName evidence="1">Uncharacterized protein</fullName>
    </submittedName>
</protein>
<evidence type="ECO:0000313" key="1">
    <source>
        <dbReference type="EMBL" id="SDF95829.1"/>
    </source>
</evidence>
<evidence type="ECO:0000313" key="2">
    <source>
        <dbReference type="Proteomes" id="UP000199245"/>
    </source>
</evidence>
<name>A0A1G7QD38_9BRAD</name>
<sequence length="60" mass="6632">MKPIAGRPEAVPHVFHRNPHPAPGFVPGFRLSNERAFIVQDIVRRSLTPEHVSAVSSFAC</sequence>
<reference evidence="1 2" key="1">
    <citation type="submission" date="2016-10" db="EMBL/GenBank/DDBJ databases">
        <authorList>
            <person name="de Groot N.N."/>
        </authorList>
    </citation>
    <scope>NUCLEOTIDE SEQUENCE [LARGE SCALE GENOMIC DNA]</scope>
    <source>
        <strain evidence="1 2">R5</strain>
    </source>
</reference>